<dbReference type="EMBL" id="LT670817">
    <property type="protein sequence ID" value="SHG66265.1"/>
    <property type="molecule type" value="Genomic_DNA"/>
</dbReference>
<name>A0A1M5LML9_9BRAD</name>
<organism evidence="1 2">
    <name type="scientific">Bradyrhizobium erythrophlei</name>
    <dbReference type="NCBI Taxonomy" id="1437360"/>
    <lineage>
        <taxon>Bacteria</taxon>
        <taxon>Pseudomonadati</taxon>
        <taxon>Pseudomonadota</taxon>
        <taxon>Alphaproteobacteria</taxon>
        <taxon>Hyphomicrobiales</taxon>
        <taxon>Nitrobacteraceae</taxon>
        <taxon>Bradyrhizobium</taxon>
    </lineage>
</organism>
<dbReference type="Proteomes" id="UP000189796">
    <property type="component" value="Chromosome I"/>
</dbReference>
<evidence type="ECO:0000313" key="1">
    <source>
        <dbReference type="EMBL" id="SHG66265.1"/>
    </source>
</evidence>
<reference evidence="1 2" key="1">
    <citation type="submission" date="2016-11" db="EMBL/GenBank/DDBJ databases">
        <authorList>
            <person name="Jaros S."/>
            <person name="Januszkiewicz K."/>
            <person name="Wedrychowicz H."/>
        </authorList>
    </citation>
    <scope>NUCLEOTIDE SEQUENCE [LARGE SCALE GENOMIC DNA]</scope>
    <source>
        <strain evidence="1 2">GAS138</strain>
    </source>
</reference>
<gene>
    <name evidence="1" type="ORF">SAMN05443248_2291</name>
</gene>
<sequence>MPGTRPGMTIFGITSFSYDKIWATALINRMVDCRVEPR</sequence>
<proteinExistence type="predicted"/>
<accession>A0A1M5LML9</accession>
<protein>
    <submittedName>
        <fullName evidence="1">Uncharacterized protein</fullName>
    </submittedName>
</protein>
<dbReference type="AlphaFoldDB" id="A0A1M5LML9"/>
<evidence type="ECO:0000313" key="2">
    <source>
        <dbReference type="Proteomes" id="UP000189796"/>
    </source>
</evidence>